<dbReference type="InParanoid" id="A0A4Q1BDK1"/>
<gene>
    <name evidence="2" type="ORF">M231_07820</name>
</gene>
<proteinExistence type="predicted"/>
<feature type="domain" description="SET" evidence="1">
    <location>
        <begin position="40"/>
        <end position="191"/>
    </location>
</feature>
<evidence type="ECO:0000259" key="1">
    <source>
        <dbReference type="PROSITE" id="PS50280"/>
    </source>
</evidence>
<dbReference type="SUPFAM" id="SSF82199">
    <property type="entry name" value="SET domain"/>
    <property type="match status" value="1"/>
</dbReference>
<sequence>MLKFITRSLISPNFPPDLLPLLYQPPSLVKFQPRPVPHPSHLSIKPILDPSHPAHGQYGLFTKRRISPSELIIPYLGIIHHTFIPLDDPNSPSEAGDTAVDEEQESDYDLSLVRISSHDPNNPRKGWHVSIGVDAAKAGNAARFVNDYRGIAVSPNAEFRIGTGEGGEVRMEIWSLKKGLGKGEEVLVSYGKSWWNARRTDGS</sequence>
<dbReference type="PROSITE" id="PS50280">
    <property type="entry name" value="SET"/>
    <property type="match status" value="1"/>
</dbReference>
<dbReference type="Proteomes" id="UP000289152">
    <property type="component" value="Unassembled WGS sequence"/>
</dbReference>
<organism evidence="2 3">
    <name type="scientific">Tremella mesenterica</name>
    <name type="common">Jelly fungus</name>
    <dbReference type="NCBI Taxonomy" id="5217"/>
    <lineage>
        <taxon>Eukaryota</taxon>
        <taxon>Fungi</taxon>
        <taxon>Dikarya</taxon>
        <taxon>Basidiomycota</taxon>
        <taxon>Agaricomycotina</taxon>
        <taxon>Tremellomycetes</taxon>
        <taxon>Tremellales</taxon>
        <taxon>Tremellaceae</taxon>
        <taxon>Tremella</taxon>
    </lineage>
</organism>
<dbReference type="AlphaFoldDB" id="A0A4Q1BDK1"/>
<dbReference type="EMBL" id="SDIL01000173">
    <property type="protein sequence ID" value="RXK34915.1"/>
    <property type="molecule type" value="Genomic_DNA"/>
</dbReference>
<dbReference type="InterPro" id="IPR046341">
    <property type="entry name" value="SET_dom_sf"/>
</dbReference>
<dbReference type="Gene3D" id="2.170.270.10">
    <property type="entry name" value="SET domain"/>
    <property type="match status" value="1"/>
</dbReference>
<name>A0A4Q1BDK1_TREME</name>
<keyword evidence="3" id="KW-1185">Reference proteome</keyword>
<protein>
    <recommendedName>
        <fullName evidence="1">SET domain-containing protein</fullName>
    </recommendedName>
</protein>
<dbReference type="Pfam" id="PF00856">
    <property type="entry name" value="SET"/>
    <property type="match status" value="1"/>
</dbReference>
<dbReference type="InterPro" id="IPR001214">
    <property type="entry name" value="SET_dom"/>
</dbReference>
<comment type="caution">
    <text evidence="2">The sequence shown here is derived from an EMBL/GenBank/DDBJ whole genome shotgun (WGS) entry which is preliminary data.</text>
</comment>
<evidence type="ECO:0000313" key="2">
    <source>
        <dbReference type="EMBL" id="RXK34915.1"/>
    </source>
</evidence>
<dbReference type="STRING" id="5217.A0A4Q1BDK1"/>
<reference evidence="2 3" key="1">
    <citation type="submission" date="2016-06" db="EMBL/GenBank/DDBJ databases">
        <title>Evolution of pathogenesis and genome organization in the Tremellales.</title>
        <authorList>
            <person name="Cuomo C."/>
            <person name="Litvintseva A."/>
            <person name="Heitman J."/>
            <person name="Chen Y."/>
            <person name="Sun S."/>
            <person name="Springer D."/>
            <person name="Dromer F."/>
            <person name="Young S."/>
            <person name="Zeng Q."/>
            <person name="Chapman S."/>
            <person name="Gujja S."/>
            <person name="Saif S."/>
            <person name="Birren B."/>
        </authorList>
    </citation>
    <scope>NUCLEOTIDE SEQUENCE [LARGE SCALE GENOMIC DNA]</scope>
    <source>
        <strain evidence="2 3">ATCC 28783</strain>
    </source>
</reference>
<evidence type="ECO:0000313" key="3">
    <source>
        <dbReference type="Proteomes" id="UP000289152"/>
    </source>
</evidence>
<accession>A0A4Q1BDK1</accession>
<dbReference type="OrthoDB" id="5792673at2759"/>
<dbReference type="VEuPathDB" id="FungiDB:TREMEDRAFT_23673"/>